<evidence type="ECO:0000313" key="2">
    <source>
        <dbReference type="EMBL" id="GAA1549662.1"/>
    </source>
</evidence>
<comment type="caution">
    <text evidence="2">The sequence shown here is derived from an EMBL/GenBank/DDBJ whole genome shotgun (WGS) entry which is preliminary data.</text>
</comment>
<dbReference type="Proteomes" id="UP001501288">
    <property type="component" value="Unassembled WGS sequence"/>
</dbReference>
<proteinExistence type="predicted"/>
<gene>
    <name evidence="2" type="ORF">GCM10009762_23310</name>
</gene>
<reference evidence="2 3" key="1">
    <citation type="journal article" date="2019" name="Int. J. Syst. Evol. Microbiol.">
        <title>The Global Catalogue of Microorganisms (GCM) 10K type strain sequencing project: providing services to taxonomists for standard genome sequencing and annotation.</title>
        <authorList>
            <consortium name="The Broad Institute Genomics Platform"/>
            <consortium name="The Broad Institute Genome Sequencing Center for Infectious Disease"/>
            <person name="Wu L."/>
            <person name="Ma J."/>
        </authorList>
    </citation>
    <scope>NUCLEOTIDE SEQUENCE [LARGE SCALE GENOMIC DNA]</scope>
    <source>
        <strain evidence="2 3">JCM 14588</strain>
    </source>
</reference>
<organism evidence="2 3">
    <name type="scientific">Dermacoccus barathri</name>
    <dbReference type="NCBI Taxonomy" id="322601"/>
    <lineage>
        <taxon>Bacteria</taxon>
        <taxon>Bacillati</taxon>
        <taxon>Actinomycetota</taxon>
        <taxon>Actinomycetes</taxon>
        <taxon>Micrococcales</taxon>
        <taxon>Dermacoccaceae</taxon>
        <taxon>Dermacoccus</taxon>
    </lineage>
</organism>
<feature type="compositionally biased region" description="Basic and acidic residues" evidence="1">
    <location>
        <begin position="161"/>
        <end position="173"/>
    </location>
</feature>
<protein>
    <submittedName>
        <fullName evidence="2">Uncharacterized protein</fullName>
    </submittedName>
</protein>
<sequence>MQSGGFVRIAAQHDDGAQVLMLVLPRTGPLDHGEARTAVRRDEEQEDRAAVGHLAQGDAGVLAGAQHGVGDGLTHIVVARVAGRRCFLPAAVPRDEPREHDADEHGEEPGPGLAVEVGAPRHDAAPACRVVERDERQGDEHRVAHGGETVDRPETQLAEARAGHRLVEAQSAHDDDEVRDEHRERDEGDDDGERS</sequence>
<feature type="region of interest" description="Disordered" evidence="1">
    <location>
        <begin position="92"/>
        <end position="195"/>
    </location>
</feature>
<feature type="compositionally biased region" description="Basic and acidic residues" evidence="1">
    <location>
        <begin position="119"/>
        <end position="154"/>
    </location>
</feature>
<accession>A0ABN2C1J4</accession>
<dbReference type="EMBL" id="BAAANV010000052">
    <property type="protein sequence ID" value="GAA1549662.1"/>
    <property type="molecule type" value="Genomic_DNA"/>
</dbReference>
<evidence type="ECO:0000313" key="3">
    <source>
        <dbReference type="Proteomes" id="UP001501288"/>
    </source>
</evidence>
<name>A0ABN2C1J4_9MICO</name>
<evidence type="ECO:0000256" key="1">
    <source>
        <dbReference type="SAM" id="MobiDB-lite"/>
    </source>
</evidence>
<feature type="compositionally biased region" description="Basic and acidic residues" evidence="1">
    <location>
        <begin position="93"/>
        <end position="103"/>
    </location>
</feature>
<keyword evidence="3" id="KW-1185">Reference proteome</keyword>